<organism evidence="2 3">
    <name type="scientific">Dissostichus mawsoni</name>
    <name type="common">Antarctic cod</name>
    <dbReference type="NCBI Taxonomy" id="36200"/>
    <lineage>
        <taxon>Eukaryota</taxon>
        <taxon>Metazoa</taxon>
        <taxon>Chordata</taxon>
        <taxon>Craniata</taxon>
        <taxon>Vertebrata</taxon>
        <taxon>Euteleostomi</taxon>
        <taxon>Actinopterygii</taxon>
        <taxon>Neopterygii</taxon>
        <taxon>Teleostei</taxon>
        <taxon>Neoteleostei</taxon>
        <taxon>Acanthomorphata</taxon>
        <taxon>Eupercaria</taxon>
        <taxon>Perciformes</taxon>
        <taxon>Notothenioidei</taxon>
        <taxon>Nototheniidae</taxon>
        <taxon>Dissostichus</taxon>
    </lineage>
</organism>
<dbReference type="EMBL" id="JAAKFY010000027">
    <property type="protein sequence ID" value="KAF3832812.1"/>
    <property type="molecule type" value="Genomic_DNA"/>
</dbReference>
<evidence type="ECO:0000313" key="2">
    <source>
        <dbReference type="EMBL" id="KAF3832812.1"/>
    </source>
</evidence>
<feature type="region of interest" description="Disordered" evidence="1">
    <location>
        <begin position="200"/>
        <end position="222"/>
    </location>
</feature>
<dbReference type="AlphaFoldDB" id="A0A7J5X769"/>
<name>A0A7J5X769_DISMA</name>
<comment type="caution">
    <text evidence="2">The sequence shown here is derived from an EMBL/GenBank/DDBJ whole genome shotgun (WGS) entry which is preliminary data.</text>
</comment>
<accession>A0A7J5X769</accession>
<keyword evidence="3" id="KW-1185">Reference proteome</keyword>
<evidence type="ECO:0000313" key="3">
    <source>
        <dbReference type="Proteomes" id="UP000518266"/>
    </source>
</evidence>
<protein>
    <submittedName>
        <fullName evidence="2">Uncharacterized protein</fullName>
    </submittedName>
</protein>
<proteinExistence type="predicted"/>
<gene>
    <name evidence="2" type="ORF">F7725_026477</name>
</gene>
<sequence>MAARRPLRASGGGGVSLQHRSMFHKAMNLLSSEVQRGPPLSVQVVQVGAGLRQQLHRTFLPLQTRPAQGAGPSPCGSVSPALPPLRRNAHTSILPLPAAALSTGRGCSGSRLLSCLCFPSHSFSAVVLLWVSGNLCSPILAQQDGDDFCMALQPSVDQRTLSALTMSVCPAAAARQRGVMPLSRSTIFEQQSDHLHVPEVSVDGQDGRMSNHLGTPGHASAT</sequence>
<dbReference type="Proteomes" id="UP000518266">
    <property type="component" value="Unassembled WGS sequence"/>
</dbReference>
<reference evidence="2 3" key="1">
    <citation type="submission" date="2020-03" db="EMBL/GenBank/DDBJ databases">
        <title>Dissostichus mawsoni Genome sequencing and assembly.</title>
        <authorList>
            <person name="Park H."/>
        </authorList>
    </citation>
    <scope>NUCLEOTIDE SEQUENCE [LARGE SCALE GENOMIC DNA]</scope>
    <source>
        <strain evidence="2">DM0001</strain>
        <tissue evidence="2">Muscle</tissue>
    </source>
</reference>
<evidence type="ECO:0000256" key="1">
    <source>
        <dbReference type="SAM" id="MobiDB-lite"/>
    </source>
</evidence>